<keyword evidence="5" id="KW-1185">Reference proteome</keyword>
<dbReference type="Proteomes" id="UP000008743">
    <property type="component" value="Unassembled WGS sequence"/>
</dbReference>
<dbReference type="InterPro" id="IPR049207">
    <property type="entry name" value="DUF4246_N"/>
</dbReference>
<organism evidence="4 5">
    <name type="scientific">Capsaspora owczarzaki (strain ATCC 30864)</name>
    <dbReference type="NCBI Taxonomy" id="595528"/>
    <lineage>
        <taxon>Eukaryota</taxon>
        <taxon>Filasterea</taxon>
        <taxon>Capsaspora</taxon>
    </lineage>
</organism>
<dbReference type="STRING" id="595528.A0A0D2UMU4"/>
<dbReference type="PANTHER" id="PTHR33119:SF1">
    <property type="entry name" value="FE2OG DIOXYGENASE DOMAIN-CONTAINING PROTEIN"/>
    <property type="match status" value="1"/>
</dbReference>
<reference evidence="5" key="1">
    <citation type="submission" date="2011-02" db="EMBL/GenBank/DDBJ databases">
        <title>The Genome Sequence of Capsaspora owczarzaki ATCC 30864.</title>
        <authorList>
            <person name="Russ C."/>
            <person name="Cuomo C."/>
            <person name="Burger G."/>
            <person name="Gray M.W."/>
            <person name="Holland P.W.H."/>
            <person name="King N."/>
            <person name="Lang F.B.F."/>
            <person name="Roger A.J."/>
            <person name="Ruiz-Trillo I."/>
            <person name="Young S.K."/>
            <person name="Zeng Q."/>
            <person name="Gargeya S."/>
            <person name="Alvarado L."/>
            <person name="Berlin A."/>
            <person name="Chapman S.B."/>
            <person name="Chen Z."/>
            <person name="Freedman E."/>
            <person name="Gellesch M."/>
            <person name="Goldberg J."/>
            <person name="Griggs A."/>
            <person name="Gujja S."/>
            <person name="Heilman E."/>
            <person name="Heiman D."/>
            <person name="Howarth C."/>
            <person name="Mehta T."/>
            <person name="Neiman D."/>
            <person name="Pearson M."/>
            <person name="Roberts A."/>
            <person name="Saif S."/>
            <person name="Shea T."/>
            <person name="Shenoy N."/>
            <person name="Sisk P."/>
            <person name="Stolte C."/>
            <person name="Sykes S."/>
            <person name="White J."/>
            <person name="Yandava C."/>
            <person name="Haas B."/>
            <person name="Nusbaum C."/>
            <person name="Birren B."/>
        </authorList>
    </citation>
    <scope>NUCLEOTIDE SEQUENCE</scope>
    <source>
        <strain evidence="5">ATCC 30864</strain>
    </source>
</reference>
<evidence type="ECO:0000313" key="4">
    <source>
        <dbReference type="EMBL" id="KJE96361.1"/>
    </source>
</evidence>
<evidence type="ECO:0000313" key="5">
    <source>
        <dbReference type="Proteomes" id="UP000008743"/>
    </source>
</evidence>
<evidence type="ECO:0000259" key="2">
    <source>
        <dbReference type="Pfam" id="PF14033"/>
    </source>
</evidence>
<evidence type="ECO:0000256" key="1">
    <source>
        <dbReference type="SAM" id="MobiDB-lite"/>
    </source>
</evidence>
<protein>
    <submittedName>
        <fullName evidence="4">Uncharacterized protein</fullName>
    </submittedName>
</protein>
<dbReference type="OrthoDB" id="415532at2759"/>
<evidence type="ECO:0000259" key="3">
    <source>
        <dbReference type="Pfam" id="PF21666"/>
    </source>
</evidence>
<gene>
    <name evidence="4" type="ORF">CAOG_006699</name>
</gene>
<feature type="compositionally biased region" description="Low complexity" evidence="1">
    <location>
        <begin position="289"/>
        <end position="300"/>
    </location>
</feature>
<name>A0A0D2UMU4_CAPO3</name>
<accession>A0A0D2UMU4</accession>
<dbReference type="Pfam" id="PF21666">
    <property type="entry name" value="DUF4246_N"/>
    <property type="match status" value="1"/>
</dbReference>
<dbReference type="InParanoid" id="A0A0D2UMU4"/>
<dbReference type="InterPro" id="IPR025340">
    <property type="entry name" value="DUF4246"/>
</dbReference>
<feature type="region of interest" description="Disordered" evidence="1">
    <location>
        <begin position="275"/>
        <end position="350"/>
    </location>
</feature>
<dbReference type="Pfam" id="PF14033">
    <property type="entry name" value="DUF4246"/>
    <property type="match status" value="1"/>
</dbReference>
<feature type="compositionally biased region" description="Acidic residues" evidence="1">
    <location>
        <begin position="303"/>
        <end position="332"/>
    </location>
</feature>
<dbReference type="PANTHER" id="PTHR33119">
    <property type="entry name" value="IFI3P"/>
    <property type="match status" value="1"/>
</dbReference>
<dbReference type="AlphaFoldDB" id="A0A0D2UMU4"/>
<sequence>MFPHLYGAGPVPGGMFPDVFTEYDYGDGAPPKTLVELTMIQMSAAVRNKPNWETKMRDPEIVAKWRKEASDASAAGQTDVPVTPKMLDYVFEELKEYAKFKQEHGGKIEHAAVDGTFQADGLVSDELRQRLIAGVARLEDVPEHLKDWHPGSDRQVLDLVHPSLFCLVYGRTRHTTEPIVEALGSVGGGEIIPSPPPPKYRDFNTSTQCQWLPSEFHVAKDGRVTIESYINNLHPVEHAELYPVLASVFEEFVPLFNLTLTAMLKEEDKSHLRVQPGDWYRPRERRQRPTTSPATAPAPGDGDGNDDDDDEDSWEDEHDDEDDEDDDDEFDPESYFGIFTMPEPAKYQPPNADDAFPPFDLRGTTLQVIVKLANICLTPENPTYQGGSWHVEGMRNEKIVASGIYYYQQENITESNLDFRQSVGEPDYEQNDNNGVRRVYGLEDGGELNQPLGGIATKDNRCIAFPNTMQHRVRSFQLLDPTKPGSRKILVFFLVDPHERIPSTKHIPPQQRSWYMQEVSSAPIFPPTIPPELVDEILDRADWPMGLEEAKQHRETLMKERKRFVTANNDAVFAREFSLCEH</sequence>
<dbReference type="PhylomeDB" id="A0A0D2UMU4"/>
<dbReference type="InterPro" id="IPR049192">
    <property type="entry name" value="DUF4246_C"/>
</dbReference>
<feature type="domain" description="DUF4246" evidence="3">
    <location>
        <begin position="14"/>
        <end position="68"/>
    </location>
</feature>
<dbReference type="eggNOG" id="ENOG502QQIE">
    <property type="taxonomic scope" value="Eukaryota"/>
</dbReference>
<dbReference type="EMBL" id="KE346371">
    <property type="protein sequence ID" value="KJE96361.1"/>
    <property type="molecule type" value="Genomic_DNA"/>
</dbReference>
<proteinExistence type="predicted"/>
<feature type="domain" description="DUF4246" evidence="2">
    <location>
        <begin position="85"/>
        <end position="517"/>
    </location>
</feature>